<comment type="caution">
    <text evidence="2">The sequence shown here is derived from an EMBL/GenBank/DDBJ whole genome shotgun (WGS) entry which is preliminary data.</text>
</comment>
<dbReference type="CDD" id="cd00138">
    <property type="entry name" value="PLDc_SF"/>
    <property type="match status" value="1"/>
</dbReference>
<dbReference type="SUPFAM" id="SSF56024">
    <property type="entry name" value="Phospholipase D/nuclease"/>
    <property type="match status" value="1"/>
</dbReference>
<protein>
    <submittedName>
        <fullName evidence="2">Phospholipase D-like domain-containing protein</fullName>
    </submittedName>
</protein>
<reference evidence="2 3" key="1">
    <citation type="submission" date="2023-04" db="EMBL/GenBank/DDBJ databases">
        <title>Luteimonas sp. M1R5S59.</title>
        <authorList>
            <person name="Sun J.-Q."/>
        </authorList>
    </citation>
    <scope>NUCLEOTIDE SEQUENCE [LARGE SCALE GENOMIC DNA]</scope>
    <source>
        <strain evidence="2 3">M1R5S59</strain>
    </source>
</reference>
<dbReference type="Pfam" id="PF13091">
    <property type="entry name" value="PLDc_2"/>
    <property type="match status" value="1"/>
</dbReference>
<dbReference type="EMBL" id="JARXRO010000014">
    <property type="protein sequence ID" value="MDH5833946.1"/>
    <property type="molecule type" value="Genomic_DNA"/>
</dbReference>
<gene>
    <name evidence="2" type="ORF">QFW81_08405</name>
</gene>
<evidence type="ECO:0000313" key="3">
    <source>
        <dbReference type="Proteomes" id="UP001156873"/>
    </source>
</evidence>
<evidence type="ECO:0000259" key="1">
    <source>
        <dbReference type="Pfam" id="PF13091"/>
    </source>
</evidence>
<organism evidence="2 3">
    <name type="scientific">Luteimonas kalidii</name>
    <dbReference type="NCBI Taxonomy" id="3042025"/>
    <lineage>
        <taxon>Bacteria</taxon>
        <taxon>Pseudomonadati</taxon>
        <taxon>Pseudomonadota</taxon>
        <taxon>Gammaproteobacteria</taxon>
        <taxon>Lysobacterales</taxon>
        <taxon>Lysobacteraceae</taxon>
        <taxon>Luteimonas</taxon>
    </lineage>
</organism>
<name>A0ABT6JVH0_9GAMM</name>
<accession>A0ABT6JVH0</accession>
<dbReference type="Gene3D" id="3.30.870.10">
    <property type="entry name" value="Endonuclease Chain A"/>
    <property type="match status" value="1"/>
</dbReference>
<dbReference type="RefSeq" id="WP_280578255.1">
    <property type="nucleotide sequence ID" value="NZ_JARXRO010000014.1"/>
</dbReference>
<feature type="domain" description="Phospholipase D-like" evidence="1">
    <location>
        <begin position="83"/>
        <end position="130"/>
    </location>
</feature>
<evidence type="ECO:0000313" key="2">
    <source>
        <dbReference type="EMBL" id="MDH5833946.1"/>
    </source>
</evidence>
<dbReference type="InterPro" id="IPR025202">
    <property type="entry name" value="PLD-like_dom"/>
</dbReference>
<sequence length="454" mass="51510">MEFVGRPLAGGMLHNAHLAAIEDCVEVKAAIAYAQQGVDKILLFDDCLRKGKKLTFYGRVDGTCPIDLRVLNWFLRRNSPNAICKLVPHWLHAKVIWWVGQGAYIGSANLTDRAWFKNYEAGIYLTHEELEQFGLILELEDFFDGLEQNSFPLDDEEYERQVKIDKRRAELLKKLKDIQQEYEDGHWKLKDRTTPITVAATRKTKDKRLVAFKQEWGQTLQLIRSVGARVSLDENRPDWIASDVPQGVQGDQFLHAYYYQRVRPNSEKNAYLREFNKHRNNPEAALSAALAWWKGGAYEHEHEEGTIYQSAPLLRALFGKGRITTLDEQEWVSALTNIYAFGDHASKVSNGYLGLGTDPGGAAKGVALAHMLWTTKTINGMSAPEMFDFVIWGKGNVAERIWTASHEREFKLHHIGTNILGEVVGWARPTEYPPRNSRTSKALCALGNDVEVVV</sequence>
<proteinExistence type="predicted"/>
<dbReference type="Proteomes" id="UP001156873">
    <property type="component" value="Unassembled WGS sequence"/>
</dbReference>
<keyword evidence="3" id="KW-1185">Reference proteome</keyword>